<protein>
    <recommendedName>
        <fullName evidence="6">Glutathione-dependent peroxiredoxin</fullName>
        <ecNumber evidence="6">1.11.1.27</ecNumber>
    </recommendedName>
</protein>
<dbReference type="Proteomes" id="UP000198893">
    <property type="component" value="Unassembled WGS sequence"/>
</dbReference>
<dbReference type="InterPro" id="IPR013766">
    <property type="entry name" value="Thioredoxin_domain"/>
</dbReference>
<evidence type="ECO:0000313" key="8">
    <source>
        <dbReference type="EMBL" id="SEO05736.1"/>
    </source>
</evidence>
<keyword evidence="1 6" id="KW-0575">Peroxidase</keyword>
<name>A0A1H8LLR7_9RHOB</name>
<dbReference type="GO" id="GO:0042744">
    <property type="term" value="P:hydrogen peroxide catabolic process"/>
    <property type="evidence" value="ECO:0007669"/>
    <property type="project" value="TreeGrafter"/>
</dbReference>
<evidence type="ECO:0000256" key="5">
    <source>
        <dbReference type="PIRSR" id="PIRSR637944-1"/>
    </source>
</evidence>
<keyword evidence="9" id="KW-1185">Reference proteome</keyword>
<proteinExistence type="inferred from homology"/>
<dbReference type="AlphaFoldDB" id="A0A1H8LLR7"/>
<evidence type="ECO:0000259" key="7">
    <source>
        <dbReference type="PROSITE" id="PS51352"/>
    </source>
</evidence>
<dbReference type="InterPro" id="IPR036249">
    <property type="entry name" value="Thioredoxin-like_sf"/>
</dbReference>
<evidence type="ECO:0000256" key="2">
    <source>
        <dbReference type="ARBA" id="ARBA00022862"/>
    </source>
</evidence>
<keyword evidence="4 6" id="KW-0676">Redox-active center</keyword>
<evidence type="ECO:0000256" key="6">
    <source>
        <dbReference type="RuleBase" id="RU366011"/>
    </source>
</evidence>
<keyword evidence="3 6" id="KW-0560">Oxidoreductase</keyword>
<evidence type="ECO:0000256" key="1">
    <source>
        <dbReference type="ARBA" id="ARBA00022559"/>
    </source>
</evidence>
<dbReference type="InterPro" id="IPR013740">
    <property type="entry name" value="Redoxin"/>
</dbReference>
<dbReference type="PANTHER" id="PTHR10430">
    <property type="entry name" value="PEROXIREDOXIN"/>
    <property type="match status" value="1"/>
</dbReference>
<feature type="domain" description="Thioredoxin" evidence="7">
    <location>
        <begin position="15"/>
        <end position="174"/>
    </location>
</feature>
<dbReference type="GO" id="GO:0034599">
    <property type="term" value="P:cellular response to oxidative stress"/>
    <property type="evidence" value="ECO:0007669"/>
    <property type="project" value="InterPro"/>
</dbReference>
<dbReference type="GO" id="GO:0045454">
    <property type="term" value="P:cell redox homeostasis"/>
    <property type="evidence" value="ECO:0007669"/>
    <property type="project" value="TreeGrafter"/>
</dbReference>
<dbReference type="STRING" id="569882.SAMN04490248_101187"/>
<dbReference type="CDD" id="cd03013">
    <property type="entry name" value="PRX5_like"/>
    <property type="match status" value="1"/>
</dbReference>
<dbReference type="EMBL" id="FODS01000001">
    <property type="protein sequence ID" value="SEO05736.1"/>
    <property type="molecule type" value="Genomic_DNA"/>
</dbReference>
<dbReference type="Pfam" id="PF08534">
    <property type="entry name" value="Redoxin"/>
    <property type="match status" value="1"/>
</dbReference>
<evidence type="ECO:0000256" key="3">
    <source>
        <dbReference type="ARBA" id="ARBA00023002"/>
    </source>
</evidence>
<comment type="function">
    <text evidence="6">Thiol-specific peroxidase that catalyzes the reduction of hydrogen peroxide and organic hydroperoxides to water and alcohols, respectively. Plays a role in cell protection against oxidative stress by detoxifying peroxides.</text>
</comment>
<comment type="similarity">
    <text evidence="6">Belongs to the peroxiredoxin family. Prx5 subfamily.</text>
</comment>
<keyword evidence="2 6" id="KW-0049">Antioxidant</keyword>
<dbReference type="FunFam" id="3.40.30.10:FF:000020">
    <property type="entry name" value="Peroxiredoxin"/>
    <property type="match status" value="1"/>
</dbReference>
<dbReference type="SUPFAM" id="SSF52833">
    <property type="entry name" value="Thioredoxin-like"/>
    <property type="match status" value="1"/>
</dbReference>
<organism evidence="8 9">
    <name type="scientific">Salinihabitans flavidus</name>
    <dbReference type="NCBI Taxonomy" id="569882"/>
    <lineage>
        <taxon>Bacteria</taxon>
        <taxon>Pseudomonadati</taxon>
        <taxon>Pseudomonadota</taxon>
        <taxon>Alphaproteobacteria</taxon>
        <taxon>Rhodobacterales</taxon>
        <taxon>Roseobacteraceae</taxon>
        <taxon>Salinihabitans</taxon>
    </lineage>
</organism>
<reference evidence="8 9" key="1">
    <citation type="submission" date="2016-10" db="EMBL/GenBank/DDBJ databases">
        <authorList>
            <person name="de Groot N.N."/>
        </authorList>
    </citation>
    <scope>NUCLEOTIDE SEQUENCE [LARGE SCALE GENOMIC DNA]</scope>
    <source>
        <strain evidence="8 9">DSM 27842</strain>
    </source>
</reference>
<gene>
    <name evidence="8" type="ORF">SAMN04490248_101187</name>
</gene>
<feature type="active site" description="Cysteine sulfenic acid (-SOH) intermediate" evidence="5">
    <location>
        <position position="61"/>
    </location>
</feature>
<dbReference type="InterPro" id="IPR037944">
    <property type="entry name" value="PRX5-like"/>
</dbReference>
<dbReference type="PANTHER" id="PTHR10430:SF16">
    <property type="entry name" value="PEROXIREDOXIN-5, MITOCHONDRIAL"/>
    <property type="match status" value="1"/>
</dbReference>
<dbReference type="Gene3D" id="3.40.30.10">
    <property type="entry name" value="Glutaredoxin"/>
    <property type="match status" value="1"/>
</dbReference>
<dbReference type="EC" id="1.11.1.27" evidence="6"/>
<sequence>MRGKRNFKKEQDMAISTGDRMPDATLSRFGAEGPEQVPLVPRLDGRKVVVFGLPGAFSRGCSKTHLPSFMRTADAFREKGVEEIICVSVNDPFVMAAWDETTGAGKAGVTLLADPASELTKALGMNMDVPPIGFYDRSQRYAMLVEDGVVKVLQTEETAGACELTTGEALLEAI</sequence>
<dbReference type="GO" id="GO:0005737">
    <property type="term" value="C:cytoplasm"/>
    <property type="evidence" value="ECO:0007669"/>
    <property type="project" value="TreeGrafter"/>
</dbReference>
<accession>A0A1H8LLR7</accession>
<evidence type="ECO:0000313" key="9">
    <source>
        <dbReference type="Proteomes" id="UP000198893"/>
    </source>
</evidence>
<dbReference type="GO" id="GO:0008379">
    <property type="term" value="F:thioredoxin peroxidase activity"/>
    <property type="evidence" value="ECO:0007669"/>
    <property type="project" value="InterPro"/>
</dbReference>
<evidence type="ECO:0000256" key="4">
    <source>
        <dbReference type="ARBA" id="ARBA00023284"/>
    </source>
</evidence>
<comment type="catalytic activity">
    <reaction evidence="6">
        <text>a hydroperoxide + 2 glutathione = an alcohol + glutathione disulfide + H2O</text>
        <dbReference type="Rhea" id="RHEA:62632"/>
        <dbReference type="ChEBI" id="CHEBI:15377"/>
        <dbReference type="ChEBI" id="CHEBI:30879"/>
        <dbReference type="ChEBI" id="CHEBI:35924"/>
        <dbReference type="ChEBI" id="CHEBI:57925"/>
        <dbReference type="ChEBI" id="CHEBI:58297"/>
        <dbReference type="EC" id="1.11.1.27"/>
    </reaction>
</comment>
<dbReference type="PROSITE" id="PS51352">
    <property type="entry name" value="THIOREDOXIN_2"/>
    <property type="match status" value="1"/>
</dbReference>